<dbReference type="EMBL" id="JAJGNA010000012">
    <property type="protein sequence ID" value="MCC4309137.1"/>
    <property type="molecule type" value="Genomic_DNA"/>
</dbReference>
<dbReference type="RefSeq" id="WP_204427229.1">
    <property type="nucleotide sequence ID" value="NZ_JADDOL010000003.1"/>
</dbReference>
<evidence type="ECO:0000259" key="5">
    <source>
        <dbReference type="Pfam" id="PF09084"/>
    </source>
</evidence>
<organism evidence="6 7">
    <name type="scientific">Alloalcanivorax marinus</name>
    <dbReference type="NCBI Taxonomy" id="1177169"/>
    <lineage>
        <taxon>Bacteria</taxon>
        <taxon>Pseudomonadati</taxon>
        <taxon>Pseudomonadota</taxon>
        <taxon>Gammaproteobacteria</taxon>
        <taxon>Oceanospirillales</taxon>
        <taxon>Alcanivoracaceae</taxon>
        <taxon>Alloalcanivorax</taxon>
    </lineage>
</organism>
<accession>A0A9Q3YMU3</accession>
<keyword evidence="3 4" id="KW-0732">Signal</keyword>
<evidence type="ECO:0000313" key="7">
    <source>
        <dbReference type="Proteomes" id="UP001108027"/>
    </source>
</evidence>
<feature type="domain" description="SsuA/THI5-like" evidence="5">
    <location>
        <begin position="61"/>
        <end position="262"/>
    </location>
</feature>
<dbReference type="Proteomes" id="UP001108027">
    <property type="component" value="Unassembled WGS sequence"/>
</dbReference>
<dbReference type="PANTHER" id="PTHR30024">
    <property type="entry name" value="ALIPHATIC SULFONATES-BINDING PROTEIN-RELATED"/>
    <property type="match status" value="1"/>
</dbReference>
<dbReference type="SUPFAM" id="SSF53850">
    <property type="entry name" value="Periplasmic binding protein-like II"/>
    <property type="match status" value="1"/>
</dbReference>
<evidence type="ECO:0000256" key="2">
    <source>
        <dbReference type="ARBA" id="ARBA00010742"/>
    </source>
</evidence>
<evidence type="ECO:0000256" key="1">
    <source>
        <dbReference type="ARBA" id="ARBA00004418"/>
    </source>
</evidence>
<dbReference type="InterPro" id="IPR015168">
    <property type="entry name" value="SsuA/THI5"/>
</dbReference>
<evidence type="ECO:0000313" key="6">
    <source>
        <dbReference type="EMBL" id="MCC4309137.1"/>
    </source>
</evidence>
<comment type="caution">
    <text evidence="6">The sequence shown here is derived from an EMBL/GenBank/DDBJ whole genome shotgun (WGS) entry which is preliminary data.</text>
</comment>
<dbReference type="PANTHER" id="PTHR30024:SF47">
    <property type="entry name" value="TAURINE-BINDING PERIPLASMIC PROTEIN"/>
    <property type="match status" value="1"/>
</dbReference>
<dbReference type="Gene3D" id="3.40.190.10">
    <property type="entry name" value="Periplasmic binding protein-like II"/>
    <property type="match status" value="2"/>
</dbReference>
<name>A0A9Q3YMU3_9GAMM</name>
<protein>
    <submittedName>
        <fullName evidence="6">ABC transporter substrate-binding protein</fullName>
    </submittedName>
</protein>
<evidence type="ECO:0000256" key="4">
    <source>
        <dbReference type="SAM" id="SignalP"/>
    </source>
</evidence>
<comment type="subcellular location">
    <subcellularLocation>
        <location evidence="1">Periplasm</location>
    </subcellularLocation>
</comment>
<evidence type="ECO:0000256" key="3">
    <source>
        <dbReference type="ARBA" id="ARBA00022729"/>
    </source>
</evidence>
<keyword evidence="7" id="KW-1185">Reference proteome</keyword>
<dbReference type="Pfam" id="PF09084">
    <property type="entry name" value="NMT1"/>
    <property type="match status" value="1"/>
</dbReference>
<sequence length="331" mass="36039">MNVQGLMKKSLLGAPLLVVTLCALALSARAADTEIRIGDMAQSLNGIASHVMIDQEFDHKYGVDLKYQGYPTLDGLFNAIRGKQVDVGFGGWTGFAQFRAQGFPVFNIFPVGRGTSLDVLVPADSDIQTLEDLKGKRVASYAGAAGTATVLLRVVLNDFYEFDPAKDGNLQYVGPGIIPTLLDSGDIEAGLLFDPLATKAIASGKYRSIGNLGDIYKEKTGDDFLWISLATNDEFAEAHPEALAGFLKGWVEAVDYVKSHPKVFQAYGEKLGLDQAGIDMLAERVTRDYATTWNDKYIDGLKAFAERANRVMDKGYLDELPDDAFSTRFVP</sequence>
<feature type="signal peptide" evidence="4">
    <location>
        <begin position="1"/>
        <end position="30"/>
    </location>
</feature>
<gene>
    <name evidence="6" type="ORF">LL252_11195</name>
</gene>
<dbReference type="GO" id="GO:0042597">
    <property type="term" value="C:periplasmic space"/>
    <property type="evidence" value="ECO:0007669"/>
    <property type="project" value="UniProtKB-SubCell"/>
</dbReference>
<dbReference type="AlphaFoldDB" id="A0A9Q3YMU3"/>
<comment type="similarity">
    <text evidence="2">Belongs to the bacterial solute-binding protein SsuA/TauA family.</text>
</comment>
<feature type="chain" id="PRO_5040254550" evidence="4">
    <location>
        <begin position="31"/>
        <end position="331"/>
    </location>
</feature>
<proteinExistence type="inferred from homology"/>
<reference evidence="6" key="1">
    <citation type="submission" date="2021-10" db="EMBL/GenBank/DDBJ databases">
        <title>The diversity and Nitrogen Metabolism of Culturable Nitrate-Utilizing Bacteria Within the Oxygen Minimum Zone of the Changjiang (Yangtze River)Estuary.</title>
        <authorList>
            <person name="Zhang D."/>
            <person name="Zheng J."/>
            <person name="Liu S."/>
            <person name="He W."/>
        </authorList>
    </citation>
    <scope>NUCLEOTIDE SEQUENCE</scope>
    <source>
        <strain evidence="6">FXH-223</strain>
    </source>
</reference>